<dbReference type="SUPFAM" id="SSF51445">
    <property type="entry name" value="(Trans)glycosidases"/>
    <property type="match status" value="1"/>
</dbReference>
<protein>
    <submittedName>
        <fullName evidence="3">6590_t:CDS:1</fullName>
    </submittedName>
</protein>
<keyword evidence="1" id="KW-0812">Transmembrane</keyword>
<evidence type="ECO:0000256" key="1">
    <source>
        <dbReference type="SAM" id="Phobius"/>
    </source>
</evidence>
<dbReference type="Pfam" id="PF00704">
    <property type="entry name" value="Glyco_hydro_18"/>
    <property type="match status" value="1"/>
</dbReference>
<evidence type="ECO:0000313" key="3">
    <source>
        <dbReference type="EMBL" id="CAG8611225.1"/>
    </source>
</evidence>
<feature type="domain" description="Chitinase II/V-like catalytic" evidence="2">
    <location>
        <begin position="16"/>
        <end position="356"/>
    </location>
</feature>
<proteinExistence type="predicted"/>
<dbReference type="InterPro" id="IPR001223">
    <property type="entry name" value="Glyco_hydro18_cat"/>
</dbReference>
<dbReference type="GO" id="GO:0008061">
    <property type="term" value="F:chitin binding"/>
    <property type="evidence" value="ECO:0007669"/>
    <property type="project" value="InterPro"/>
</dbReference>
<gene>
    <name evidence="3" type="ORF">DEBURN_LOCUS9983</name>
</gene>
<dbReference type="SMART" id="SM00636">
    <property type="entry name" value="Glyco_18"/>
    <property type="match status" value="1"/>
</dbReference>
<dbReference type="AlphaFoldDB" id="A0A9N9GLV1"/>
<dbReference type="PANTHER" id="PTHR11177:SF317">
    <property type="entry name" value="CHITINASE 12-RELATED"/>
    <property type="match status" value="1"/>
</dbReference>
<dbReference type="PANTHER" id="PTHR11177">
    <property type="entry name" value="CHITINASE"/>
    <property type="match status" value="1"/>
</dbReference>
<dbReference type="InterPro" id="IPR017853">
    <property type="entry name" value="GH"/>
</dbReference>
<sequence length="419" mass="46819">PSCPNSVATRQEKDSKITVGYVDGYNFNYNFKPSELPWNITYMNWIAFEPSSESNKKIPISDSHTYLNKTVQYRNVNKIKPFASNKTERDSFVSNVINFVHKFELDGVDLEYPDRYGCGKWNNSENFIPLVDELSSALKVINKTFSITVGNNPIQGLNINSIEFINVMPFRQNEISNTTGPSITLDQISDTMDGWSKTVESKKLILGVSLYGVIELTMPMEGSLESNRTVPLDTTANIKYSVFDSYSYSTSSYYDTCSFLEVDYLNLGSCAVIRSKNGPLSSSCTAQNGWTRVFDDNVKSTYLYKVYNTSVVVGSPNPLTTYYYVTYEDSQSIQHKLKLIIDKSYGGIALYGLGDSCDDIISSVDSIFTLEGFDPPKSGMSTLSIILVVIGCIIFIVIAGGGGTIYVDKRGRKYVRKYC</sequence>
<dbReference type="GO" id="GO:0005975">
    <property type="term" value="P:carbohydrate metabolic process"/>
    <property type="evidence" value="ECO:0007669"/>
    <property type="project" value="InterPro"/>
</dbReference>
<dbReference type="GO" id="GO:0006032">
    <property type="term" value="P:chitin catabolic process"/>
    <property type="evidence" value="ECO:0007669"/>
    <property type="project" value="TreeGrafter"/>
</dbReference>
<name>A0A9N9GLV1_9GLOM</name>
<feature type="non-terminal residue" evidence="3">
    <location>
        <position position="419"/>
    </location>
</feature>
<dbReference type="EMBL" id="CAJVPK010002351">
    <property type="protein sequence ID" value="CAG8611225.1"/>
    <property type="molecule type" value="Genomic_DNA"/>
</dbReference>
<comment type="caution">
    <text evidence="3">The sequence shown here is derived from an EMBL/GenBank/DDBJ whole genome shotgun (WGS) entry which is preliminary data.</text>
</comment>
<evidence type="ECO:0000259" key="2">
    <source>
        <dbReference type="SMART" id="SM00636"/>
    </source>
</evidence>
<reference evidence="3" key="1">
    <citation type="submission" date="2021-06" db="EMBL/GenBank/DDBJ databases">
        <authorList>
            <person name="Kallberg Y."/>
            <person name="Tangrot J."/>
            <person name="Rosling A."/>
        </authorList>
    </citation>
    <scope>NUCLEOTIDE SEQUENCE</scope>
    <source>
        <strain evidence="3">AZ414A</strain>
    </source>
</reference>
<organism evidence="3 4">
    <name type="scientific">Diversispora eburnea</name>
    <dbReference type="NCBI Taxonomy" id="1213867"/>
    <lineage>
        <taxon>Eukaryota</taxon>
        <taxon>Fungi</taxon>
        <taxon>Fungi incertae sedis</taxon>
        <taxon>Mucoromycota</taxon>
        <taxon>Glomeromycotina</taxon>
        <taxon>Glomeromycetes</taxon>
        <taxon>Diversisporales</taxon>
        <taxon>Diversisporaceae</taxon>
        <taxon>Diversispora</taxon>
    </lineage>
</organism>
<dbReference type="InterPro" id="IPR050314">
    <property type="entry name" value="Glycosyl_Hydrlase_18"/>
</dbReference>
<dbReference type="GO" id="GO:0004568">
    <property type="term" value="F:chitinase activity"/>
    <property type="evidence" value="ECO:0007669"/>
    <property type="project" value="TreeGrafter"/>
</dbReference>
<dbReference type="GO" id="GO:0005576">
    <property type="term" value="C:extracellular region"/>
    <property type="evidence" value="ECO:0007669"/>
    <property type="project" value="TreeGrafter"/>
</dbReference>
<dbReference type="OrthoDB" id="76388at2759"/>
<accession>A0A9N9GLV1</accession>
<feature type="transmembrane region" description="Helical" evidence="1">
    <location>
        <begin position="383"/>
        <end position="407"/>
    </location>
</feature>
<evidence type="ECO:0000313" key="4">
    <source>
        <dbReference type="Proteomes" id="UP000789706"/>
    </source>
</evidence>
<keyword evidence="4" id="KW-1185">Reference proteome</keyword>
<keyword evidence="1" id="KW-1133">Transmembrane helix</keyword>
<dbReference type="Proteomes" id="UP000789706">
    <property type="component" value="Unassembled WGS sequence"/>
</dbReference>
<dbReference type="InterPro" id="IPR011583">
    <property type="entry name" value="Chitinase_II/V-like_cat"/>
</dbReference>
<dbReference type="Gene3D" id="3.20.20.80">
    <property type="entry name" value="Glycosidases"/>
    <property type="match status" value="1"/>
</dbReference>
<keyword evidence="1" id="KW-0472">Membrane</keyword>